<organism evidence="2 3">
    <name type="scientific">Trichoderma gamsii</name>
    <dbReference type="NCBI Taxonomy" id="398673"/>
    <lineage>
        <taxon>Eukaryota</taxon>
        <taxon>Fungi</taxon>
        <taxon>Dikarya</taxon>
        <taxon>Ascomycota</taxon>
        <taxon>Pezizomycotina</taxon>
        <taxon>Sordariomycetes</taxon>
        <taxon>Hypocreomycetidae</taxon>
        <taxon>Hypocreales</taxon>
        <taxon>Hypocreaceae</taxon>
        <taxon>Trichoderma</taxon>
    </lineage>
</organism>
<feature type="region of interest" description="Disordered" evidence="1">
    <location>
        <begin position="8"/>
        <end position="60"/>
    </location>
</feature>
<dbReference type="Proteomes" id="UP000236546">
    <property type="component" value="Unassembled WGS sequence"/>
</dbReference>
<evidence type="ECO:0000313" key="2">
    <source>
        <dbReference type="EMBL" id="PNP36995.1"/>
    </source>
</evidence>
<feature type="compositionally biased region" description="Basic and acidic residues" evidence="1">
    <location>
        <begin position="252"/>
        <end position="264"/>
    </location>
</feature>
<dbReference type="AlphaFoldDB" id="A0A2K0SUP3"/>
<evidence type="ECO:0000256" key="1">
    <source>
        <dbReference type="SAM" id="MobiDB-lite"/>
    </source>
</evidence>
<proteinExistence type="predicted"/>
<accession>A0A2K0SUP3</accession>
<feature type="compositionally biased region" description="Acidic residues" evidence="1">
    <location>
        <begin position="171"/>
        <end position="206"/>
    </location>
</feature>
<feature type="region of interest" description="Disordered" evidence="1">
    <location>
        <begin position="155"/>
        <end position="266"/>
    </location>
</feature>
<dbReference type="EMBL" id="MTYH01000284">
    <property type="protein sequence ID" value="PNP36995.1"/>
    <property type="molecule type" value="Genomic_DNA"/>
</dbReference>
<gene>
    <name evidence="2" type="ORF">TGAMA5MH_11109</name>
</gene>
<name>A0A2K0SUP3_9HYPO</name>
<protein>
    <submittedName>
        <fullName evidence="2">Uncharacterized protein</fullName>
    </submittedName>
</protein>
<evidence type="ECO:0000313" key="3">
    <source>
        <dbReference type="Proteomes" id="UP000236546"/>
    </source>
</evidence>
<dbReference type="OrthoDB" id="5243188at2759"/>
<sequence>MTWFIIVAPDPRGAVFGDDRRGEEEEEEEEEGSGSGPDLPGGRPERRNARVSGPGERAVPKGTALKSWRAKILIEYFHKCVSSTILGRGIEESWRLWSQETSQISLGDWAALQKALVSGWGELALEMSSRDRFWTGTQLAFHAYGYGGNVLIDISNGPPIPELERTRRDDDNDDDDDDDDDDGDGTGEGDNNEPDDNEDNGDDNYGDNDIRMQDDITNARSSGLAESRREGGDLHHSRERGGSADAASPANQREERGESGRDPDGGAARLIHYAETAPGLRQLGSTIDAIFNLSAIDSISYALAADINCLSNGELSYRKLAGLTHYSLGFHPRHSNFTSSLPPDFIDNALRTVCSNISYENDNADIVTAGYFQAYSNIKKTVRFNPQDLLASQAIATAALALPAAGLGVTPAAKRTQQRLLDQLMGENSPEARFRTIPFAREASRLEQCIEEGEYAFRMEQVVTVSVSQLLPEHRTMPMVLRPMTQLICFFLVAQKEYT</sequence>
<feature type="compositionally biased region" description="Basic and acidic residues" evidence="1">
    <location>
        <begin position="226"/>
        <end position="242"/>
    </location>
</feature>
<reference evidence="2 3" key="1">
    <citation type="submission" date="2017-02" db="EMBL/GenBank/DDBJ databases">
        <title>Genomes of Trichoderma spp. with biocontrol activity.</title>
        <authorList>
            <person name="Gardiner D."/>
            <person name="Kazan K."/>
            <person name="Vos C."/>
            <person name="Harvey P."/>
        </authorList>
    </citation>
    <scope>NUCLEOTIDE SEQUENCE [LARGE SCALE GENOMIC DNA]</scope>
    <source>
        <strain evidence="2 3">A5MH</strain>
    </source>
</reference>
<comment type="caution">
    <text evidence="2">The sequence shown here is derived from an EMBL/GenBank/DDBJ whole genome shotgun (WGS) entry which is preliminary data.</text>
</comment>